<protein>
    <submittedName>
        <fullName evidence="1">DUF4262 domain-containing protein</fullName>
    </submittedName>
</protein>
<sequence length="151" mass="16933">MCFKCGGMTGDEYDRRLGRDIMRHGWTVQHVDGDGDRNPSFAYTLGLSLHGHPEFIVFDCFPNPAYRALEPLAIAVLAGRRFDEGGDLSGLYVGRPQLLRLPDSTTHLLTANDMFRQPGGPPIRALQLLWPTSVRQLADVIDRPDRDEEAR</sequence>
<proteinExistence type="predicted"/>
<dbReference type="Proteomes" id="UP000515563">
    <property type="component" value="Chromosome"/>
</dbReference>
<organism evidence="1 2">
    <name type="scientific">Kribbella qitaiheensis</name>
    <dbReference type="NCBI Taxonomy" id="1544730"/>
    <lineage>
        <taxon>Bacteria</taxon>
        <taxon>Bacillati</taxon>
        <taxon>Actinomycetota</taxon>
        <taxon>Actinomycetes</taxon>
        <taxon>Propionibacteriales</taxon>
        <taxon>Kribbellaceae</taxon>
        <taxon>Kribbella</taxon>
    </lineage>
</organism>
<dbReference type="Pfam" id="PF14081">
    <property type="entry name" value="DUF4262"/>
    <property type="match status" value="1"/>
</dbReference>
<evidence type="ECO:0000313" key="2">
    <source>
        <dbReference type="Proteomes" id="UP000515563"/>
    </source>
</evidence>
<keyword evidence="2" id="KW-1185">Reference proteome</keyword>
<reference evidence="2" key="1">
    <citation type="submission" date="2019-09" db="EMBL/GenBank/DDBJ databases">
        <title>Antimicrobial potential of Antarctic Bacteria.</title>
        <authorList>
            <person name="Benaud N."/>
            <person name="Edwards R.J."/>
            <person name="Ferrari B.C."/>
        </authorList>
    </citation>
    <scope>NUCLEOTIDE SEQUENCE [LARGE SCALE GENOMIC DNA]</scope>
    <source>
        <strain evidence="2">SPB151</strain>
    </source>
</reference>
<reference evidence="1 2" key="2">
    <citation type="journal article" date="2020" name="Microbiol. Resour. Announc.">
        <title>Antarctic desert soil bacteria exhibit high novel natural product potential, evaluated through long-read genome sequencing and comparative genomics.</title>
        <authorList>
            <person name="Benaud N."/>
            <person name="Edwards R.J."/>
            <person name="Amos T.G."/>
            <person name="D'Agostino P.M."/>
            <person name="Gutierrez-Chavez C."/>
            <person name="Montgomery K."/>
            <person name="Nicetic I."/>
            <person name="Ferrari B.C."/>
        </authorList>
    </citation>
    <scope>NUCLEOTIDE SEQUENCE [LARGE SCALE GENOMIC DNA]</scope>
    <source>
        <strain evidence="1 2">SPB151</strain>
    </source>
</reference>
<dbReference type="KEGG" id="kqi:F1D05_35400"/>
<evidence type="ECO:0000313" key="1">
    <source>
        <dbReference type="EMBL" id="QNE22227.1"/>
    </source>
</evidence>
<accession>A0A7G6X7L2</accession>
<name>A0A7G6X7L2_9ACTN</name>
<dbReference type="EMBL" id="CP043661">
    <property type="protein sequence ID" value="QNE22227.1"/>
    <property type="molecule type" value="Genomic_DNA"/>
</dbReference>
<gene>
    <name evidence="1" type="ORF">F1D05_35400</name>
</gene>
<dbReference type="InterPro" id="IPR025358">
    <property type="entry name" value="DUF4262"/>
</dbReference>
<dbReference type="AlphaFoldDB" id="A0A7G6X7L2"/>